<dbReference type="PANTHER" id="PTHR42057">
    <property type="entry name" value="F-BOX DOMAIN PROTEIN (AFU_ORTHOLOGUE AFUA_4G00200)"/>
    <property type="match status" value="1"/>
</dbReference>
<keyword evidence="3" id="KW-1185">Reference proteome</keyword>
<accession>A0A2T3AGC6</accession>
<dbReference type="PANTHER" id="PTHR42057:SF2">
    <property type="entry name" value="F-BOX DOMAIN PROTEIN (AFU_ORTHOLOGUE AFUA_4G00200)-RELATED"/>
    <property type="match status" value="1"/>
</dbReference>
<evidence type="ECO:0000313" key="2">
    <source>
        <dbReference type="EMBL" id="PSR97256.1"/>
    </source>
</evidence>
<evidence type="ECO:0008006" key="4">
    <source>
        <dbReference type="Google" id="ProtNLM"/>
    </source>
</evidence>
<evidence type="ECO:0000256" key="1">
    <source>
        <dbReference type="SAM" id="MobiDB-lite"/>
    </source>
</evidence>
<evidence type="ECO:0000313" key="3">
    <source>
        <dbReference type="Proteomes" id="UP000241462"/>
    </source>
</evidence>
<feature type="region of interest" description="Disordered" evidence="1">
    <location>
        <begin position="1"/>
        <end position="23"/>
    </location>
</feature>
<feature type="compositionally biased region" description="Polar residues" evidence="1">
    <location>
        <begin position="1"/>
        <end position="13"/>
    </location>
</feature>
<protein>
    <recommendedName>
        <fullName evidence="4">F-box domain-containing protein</fullName>
    </recommendedName>
</protein>
<gene>
    <name evidence="2" type="ORF">BD289DRAFT_492945</name>
</gene>
<dbReference type="EMBL" id="KZ678393">
    <property type="protein sequence ID" value="PSR97256.1"/>
    <property type="molecule type" value="Genomic_DNA"/>
</dbReference>
<sequence>MAKPASCTTSSPPNAIEPPGAGSSKLLDLPPELKRQIAEEIICKDDLRNLRLTSVHLEAVAAEQLYDNLELRPQTNNLQRWSFIIQHKRLRHIPREISICVHASECLVFRPALFKSLCEGLTSLPNITSLEINYFYNRCSHRPEPYELSAVRHEGERDYHERTLHSIFHALMQRQGNAEYQRIRTLAISSLDSVPFPSLTGSASFRDVIKDVDDLVLGFQQQTDFDYGSEEGSEQLRTFPHHLCTYWLKPIAHQLKSLVLCGTPQVWGPFPGSEYFDLSGVSFPKLEALSIERFLLAHNDALDWVIAQKTLREIFIADCYIVTRILISTDDMVRWEPKTHDWVRLPQAEQISDEHAFEYEGKWSDVFSKLADGLPNLEAFVYYELQPDQIYTEFPQRYMIYDNRNGSDPWIVADKDGDLTYLVDGPDLPNFHQERKAEDQKSLYRLLEQCRAKRDDAVAQGINASRNQTI</sequence>
<organism evidence="2 3">
    <name type="scientific">Coniella lustricola</name>
    <dbReference type="NCBI Taxonomy" id="2025994"/>
    <lineage>
        <taxon>Eukaryota</taxon>
        <taxon>Fungi</taxon>
        <taxon>Dikarya</taxon>
        <taxon>Ascomycota</taxon>
        <taxon>Pezizomycotina</taxon>
        <taxon>Sordariomycetes</taxon>
        <taxon>Sordariomycetidae</taxon>
        <taxon>Diaporthales</taxon>
        <taxon>Schizoparmaceae</taxon>
        <taxon>Coniella</taxon>
    </lineage>
</organism>
<dbReference type="Proteomes" id="UP000241462">
    <property type="component" value="Unassembled WGS sequence"/>
</dbReference>
<proteinExistence type="predicted"/>
<reference evidence="2 3" key="1">
    <citation type="journal article" date="2018" name="Mycol. Prog.">
        <title>Coniella lustricola, a new species from submerged detritus.</title>
        <authorList>
            <person name="Raudabaugh D.B."/>
            <person name="Iturriaga T."/>
            <person name="Carver A."/>
            <person name="Mondo S."/>
            <person name="Pangilinan J."/>
            <person name="Lipzen A."/>
            <person name="He G."/>
            <person name="Amirebrahimi M."/>
            <person name="Grigoriev I.V."/>
            <person name="Miller A.N."/>
        </authorList>
    </citation>
    <scope>NUCLEOTIDE SEQUENCE [LARGE SCALE GENOMIC DNA]</scope>
    <source>
        <strain evidence="2 3">B22-T-1</strain>
    </source>
</reference>
<dbReference type="AlphaFoldDB" id="A0A2T3AGC6"/>
<name>A0A2T3AGC6_9PEZI</name>
<dbReference type="OrthoDB" id="3140657at2759"/>
<dbReference type="InParanoid" id="A0A2T3AGC6"/>